<dbReference type="Pfam" id="PF16868">
    <property type="entry name" value="NMT1_3"/>
    <property type="match status" value="1"/>
</dbReference>
<dbReference type="CDD" id="cd13567">
    <property type="entry name" value="PBP2_TtGluBP"/>
    <property type="match status" value="1"/>
</dbReference>
<dbReference type="NCBIfam" id="TIGR02122">
    <property type="entry name" value="TRAP_TAXI"/>
    <property type="match status" value="1"/>
</dbReference>
<keyword evidence="2" id="KW-1185">Reference proteome</keyword>
<reference evidence="2" key="1">
    <citation type="journal article" date="2019" name="Int. J. Syst. Evol. Microbiol.">
        <title>The Global Catalogue of Microorganisms (GCM) 10K type strain sequencing project: providing services to taxonomists for standard genome sequencing and annotation.</title>
        <authorList>
            <consortium name="The Broad Institute Genomics Platform"/>
            <consortium name="The Broad Institute Genome Sequencing Center for Infectious Disease"/>
            <person name="Wu L."/>
            <person name="Ma J."/>
        </authorList>
    </citation>
    <scope>NUCLEOTIDE SEQUENCE [LARGE SCALE GENOMIC DNA]</scope>
    <source>
        <strain evidence="2">CGMCC 1.12295</strain>
    </source>
</reference>
<dbReference type="SUPFAM" id="SSF53850">
    <property type="entry name" value="Periplasmic binding protein-like II"/>
    <property type="match status" value="1"/>
</dbReference>
<evidence type="ECO:0000313" key="2">
    <source>
        <dbReference type="Proteomes" id="UP001597301"/>
    </source>
</evidence>
<evidence type="ECO:0000313" key="1">
    <source>
        <dbReference type="EMBL" id="MFD1705665.1"/>
    </source>
</evidence>
<dbReference type="PANTHER" id="PTHR42941">
    <property type="entry name" value="SLL1037 PROTEIN"/>
    <property type="match status" value="1"/>
</dbReference>
<comment type="caution">
    <text evidence="1">The sequence shown here is derived from an EMBL/GenBank/DDBJ whole genome shotgun (WGS) entry which is preliminary data.</text>
</comment>
<dbReference type="PROSITE" id="PS51257">
    <property type="entry name" value="PROKAR_LIPOPROTEIN"/>
    <property type="match status" value="1"/>
</dbReference>
<dbReference type="RefSeq" id="WP_380772213.1">
    <property type="nucleotide sequence ID" value="NZ_JBHUEO010000005.1"/>
</dbReference>
<dbReference type="InterPro" id="IPR011852">
    <property type="entry name" value="TRAP_TAXI"/>
</dbReference>
<gene>
    <name evidence="1" type="ORF">ACFSCZ_02735</name>
</gene>
<dbReference type="PANTHER" id="PTHR42941:SF1">
    <property type="entry name" value="SLL1037 PROTEIN"/>
    <property type="match status" value="1"/>
</dbReference>
<accession>A0ABW4KBT9</accession>
<dbReference type="Gene3D" id="3.40.190.10">
    <property type="entry name" value="Periplasmic binding protein-like II"/>
    <property type="match status" value="2"/>
</dbReference>
<dbReference type="Proteomes" id="UP001597301">
    <property type="component" value="Unassembled WGS sequence"/>
</dbReference>
<name>A0ABW4KBT9_9BACI</name>
<dbReference type="EMBL" id="JBHUEO010000005">
    <property type="protein sequence ID" value="MFD1705665.1"/>
    <property type="molecule type" value="Genomic_DNA"/>
</dbReference>
<proteinExistence type="predicted"/>
<organism evidence="1 2">
    <name type="scientific">Siminovitchia sediminis</name>
    <dbReference type="NCBI Taxonomy" id="1274353"/>
    <lineage>
        <taxon>Bacteria</taxon>
        <taxon>Bacillati</taxon>
        <taxon>Bacillota</taxon>
        <taxon>Bacilli</taxon>
        <taxon>Bacillales</taxon>
        <taxon>Bacillaceae</taxon>
        <taxon>Siminovitchia</taxon>
    </lineage>
</organism>
<protein>
    <submittedName>
        <fullName evidence="1">TAXI family TRAP transporter solute-binding subunit</fullName>
    </submittedName>
</protein>
<sequence length="336" mass="35483">MKGKKSLLYVVWALALLLLLGACGGGEGEENGGEQSSEGEGKDYGVKFLSIATGGTGGTYYPLGGNFANMIKEQTGIETNAVTSGASAENMALLDKEEVEIAFTQTDIATYATEGTRMFDKKIENISGLGTLYPETIQIVTTKKSGIESVEDLKGKTVSVGAAGSGTLANAEQILEVHGMTFDDIKARNLSFDDSTTGLQDGTIEAAFITGGTPTGAVEGLAATEDVVIVPIADDKIAELIEKYPYYSKDTVKEGMYNVKSDANTVAVQAMLAVKSDLSDDLVYDMAKAIYDHTDKIGHAKGKQISAEHALEGMAIDLHPGAKKYFDEKGISAENE</sequence>